<comment type="PTM">
    <text evidence="6 7">An intermediate of this reaction is the autophosphorylated ppk in which a phosphate is covalently linked to a histidine residue through a N-P bond.</text>
</comment>
<keyword evidence="4 6" id="KW-0418">Kinase</keyword>
<dbReference type="Pfam" id="PF13089">
    <property type="entry name" value="PP_kinase_N"/>
    <property type="match status" value="1"/>
</dbReference>
<sequence length="706" mass="81228">MDKKESKEKVAEISVRKLKDGLYVERDVSWMYFNHRILQEAQKESVPLLERLSFLGIYSNNLDEFFRVRVASITRLLAEPSLDKKTNHTLKRTLKTINRLNEEYSREYDKAVVEVFGLLEQHGIRVVNEQHLNDEQRSFLRNFYFDKLNGSVNAMWLHDIDNIAKLEDNRIYLVVERKALTDADKDAIGKHKTRLAIVKIPDRQVGRWVKIPSSDGFENIMYLDDVIRYCLPIIFLGMKPAAYSAYSFKFTKDAEMEIDNDQDYGTLERIRQGIDSRKRGDAVRVLYDKEMPKDILKKIQERLDLDELDTSLAGGRYQNHKDLMSFPSCGHDELKYPKWRHVVKPVFASADSILDKIREKDRFIHVPYDSFDCYLRVLQEAALKPEVKEIKTTLYRLAKDSRVVKALISAARNGKKVTAVVELLARFDEESNIKWSRRMQDEGVNVIYGVEGLKVHSKLLHISTKNGDIACIGTGNFHEGNAKIYTDYIMMTARAGIVKEVSKVFDFIEHPYIHPQFRELMVSPNSMKNRILRLLDVEIKNAKAGKPAWVKMKINHITDKDMVAKLYQASQTGVKIGIVIRGNCSLVTGVPGVSDNIKCVGIIDRYLEHSRILIFCNGSHNKYFLGSADWMPRNLLSRVEVYTSVYDPDLRHDLMRTVDYGLRDTANGRIVDGRGTNAFQPVAEGEEPFRSQEALNAEAEKYGVEL</sequence>
<dbReference type="Pfam" id="PF17941">
    <property type="entry name" value="PP_kinase_C_1"/>
    <property type="match status" value="1"/>
</dbReference>
<feature type="active site" description="Phosphohistidine intermediate" evidence="6">
    <location>
        <position position="456"/>
    </location>
</feature>
<keyword evidence="6" id="KW-0479">Metal-binding</keyword>
<reference evidence="13" key="1">
    <citation type="journal article" date="2022" name="Int. J. Syst. Evol. Microbiol.">
        <title>Prevotella lacticifex sp. nov., isolated from the rumen of cows.</title>
        <authorList>
            <person name="Shinkai T."/>
            <person name="Ikeyama N."/>
            <person name="Kumagai M."/>
            <person name="Ohmori H."/>
            <person name="Sakamoto M."/>
            <person name="Ohkuma M."/>
            <person name="Mitsumori M."/>
        </authorList>
    </citation>
    <scope>NUCLEOTIDE SEQUENCE</scope>
    <source>
        <strain evidence="13">R5076</strain>
    </source>
</reference>
<dbReference type="NCBIfam" id="TIGR03705">
    <property type="entry name" value="poly_P_kin"/>
    <property type="match status" value="1"/>
</dbReference>
<feature type="domain" description="Polyphosphate kinase C-terminal" evidence="12">
    <location>
        <begin position="352"/>
        <end position="511"/>
    </location>
</feature>
<dbReference type="InterPro" id="IPR036832">
    <property type="entry name" value="PPK_N_dom_sf"/>
</dbReference>
<evidence type="ECO:0000313" key="13">
    <source>
        <dbReference type="EMBL" id="GJG57274.1"/>
    </source>
</evidence>
<dbReference type="NCBIfam" id="NF003917">
    <property type="entry name" value="PRK05443.1-1"/>
    <property type="match status" value="1"/>
</dbReference>
<comment type="function">
    <text evidence="6 7">Catalyzes the reversible transfer of the terminal phosphate of ATP to form a long-chain polyphosphate (polyP).</text>
</comment>
<feature type="binding site" evidence="6">
    <location>
        <position position="581"/>
    </location>
    <ligand>
        <name>ATP</name>
        <dbReference type="ChEBI" id="CHEBI:30616"/>
    </ligand>
</feature>
<evidence type="ECO:0000256" key="1">
    <source>
        <dbReference type="ARBA" id="ARBA00022553"/>
    </source>
</evidence>
<dbReference type="EC" id="2.7.4.1" evidence="6 7"/>
<proteinExistence type="inferred from homology"/>
<keyword evidence="1 6" id="KW-0597">Phosphoprotein</keyword>
<dbReference type="InterPro" id="IPR024953">
    <property type="entry name" value="PP_kinase_middle"/>
</dbReference>
<dbReference type="InterPro" id="IPR025198">
    <property type="entry name" value="PPK_N_dom"/>
</dbReference>
<dbReference type="Pfam" id="PF02503">
    <property type="entry name" value="PP_kinase"/>
    <property type="match status" value="1"/>
</dbReference>
<keyword evidence="5 6" id="KW-0067">ATP-binding</keyword>
<dbReference type="GO" id="GO:0005524">
    <property type="term" value="F:ATP binding"/>
    <property type="evidence" value="ECO:0007669"/>
    <property type="project" value="UniProtKB-KW"/>
</dbReference>
<dbReference type="AlphaFoldDB" id="A0A9R1CVZ6"/>
<dbReference type="InterPro" id="IPR003414">
    <property type="entry name" value="PP_kinase"/>
</dbReference>
<feature type="binding site" evidence="6">
    <location>
        <position position="609"/>
    </location>
    <ligand>
        <name>ATP</name>
        <dbReference type="ChEBI" id="CHEBI:30616"/>
    </ligand>
</feature>
<comment type="catalytic activity">
    <reaction evidence="6 7">
        <text>[phosphate](n) + ATP = [phosphate](n+1) + ADP</text>
        <dbReference type="Rhea" id="RHEA:19573"/>
        <dbReference type="Rhea" id="RHEA-COMP:9859"/>
        <dbReference type="Rhea" id="RHEA-COMP:14280"/>
        <dbReference type="ChEBI" id="CHEBI:16838"/>
        <dbReference type="ChEBI" id="CHEBI:30616"/>
        <dbReference type="ChEBI" id="CHEBI:456216"/>
        <dbReference type="EC" id="2.7.4.1"/>
    </reaction>
</comment>
<evidence type="ECO:0000313" key="14">
    <source>
        <dbReference type="Proteomes" id="UP000825483"/>
    </source>
</evidence>
<evidence type="ECO:0000256" key="2">
    <source>
        <dbReference type="ARBA" id="ARBA00022679"/>
    </source>
</evidence>
<dbReference type="PANTHER" id="PTHR30218:SF0">
    <property type="entry name" value="POLYPHOSPHATE KINASE"/>
    <property type="match status" value="1"/>
</dbReference>
<dbReference type="EMBL" id="BPUB01000001">
    <property type="protein sequence ID" value="GJG57274.1"/>
    <property type="molecule type" value="Genomic_DNA"/>
</dbReference>
<keyword evidence="2 6" id="KW-0808">Transferase</keyword>
<evidence type="ECO:0000256" key="6">
    <source>
        <dbReference type="HAMAP-Rule" id="MF_00347"/>
    </source>
</evidence>
<dbReference type="SUPFAM" id="SSF143724">
    <property type="entry name" value="PHP14-like"/>
    <property type="match status" value="1"/>
</dbReference>
<feature type="domain" description="Polyphosphate kinase C-terminal" evidence="11">
    <location>
        <begin position="520"/>
        <end position="692"/>
    </location>
</feature>
<dbReference type="HAMAP" id="MF_00347">
    <property type="entry name" value="Polyphosphate_kinase"/>
    <property type="match status" value="1"/>
</dbReference>
<comment type="similarity">
    <text evidence="6 7">Belongs to the polyphosphate kinase 1 (PPK1) family.</text>
</comment>
<dbReference type="GO" id="GO:0046872">
    <property type="term" value="F:metal ion binding"/>
    <property type="evidence" value="ECO:0007669"/>
    <property type="project" value="UniProtKB-KW"/>
</dbReference>
<evidence type="ECO:0000256" key="5">
    <source>
        <dbReference type="ARBA" id="ARBA00022840"/>
    </source>
</evidence>
<dbReference type="PIRSF" id="PIRSF015589">
    <property type="entry name" value="PP_kinase"/>
    <property type="match status" value="1"/>
</dbReference>
<accession>A0A9R1CVZ6</accession>
<dbReference type="Pfam" id="PF13090">
    <property type="entry name" value="PP_kinase_C"/>
    <property type="match status" value="1"/>
</dbReference>
<dbReference type="GO" id="GO:0009358">
    <property type="term" value="C:polyphosphate kinase complex"/>
    <property type="evidence" value="ECO:0007669"/>
    <property type="project" value="InterPro"/>
</dbReference>
<dbReference type="InterPro" id="IPR036830">
    <property type="entry name" value="PP_kinase_middle_dom_sf"/>
</dbReference>
<dbReference type="InterPro" id="IPR025200">
    <property type="entry name" value="PPK_C_dom2"/>
</dbReference>
<evidence type="ECO:0000256" key="8">
    <source>
        <dbReference type="SAM" id="Coils"/>
    </source>
</evidence>
<keyword evidence="3 6" id="KW-0547">Nucleotide-binding</keyword>
<dbReference type="Gene3D" id="1.20.58.310">
    <property type="entry name" value="Polyphosphate kinase N-terminal domain"/>
    <property type="match status" value="1"/>
</dbReference>
<evidence type="ECO:0000256" key="3">
    <source>
        <dbReference type="ARBA" id="ARBA00022741"/>
    </source>
</evidence>
<feature type="binding site" evidence="6">
    <location>
        <position position="396"/>
    </location>
    <ligand>
        <name>Mg(2+)</name>
        <dbReference type="ChEBI" id="CHEBI:18420"/>
    </ligand>
</feature>
<dbReference type="InterPro" id="IPR041108">
    <property type="entry name" value="PP_kinase_C_1"/>
</dbReference>
<evidence type="ECO:0000256" key="4">
    <source>
        <dbReference type="ARBA" id="ARBA00022777"/>
    </source>
</evidence>
<feature type="binding site" evidence="6">
    <location>
        <position position="61"/>
    </location>
    <ligand>
        <name>ATP</name>
        <dbReference type="ChEBI" id="CHEBI:30616"/>
    </ligand>
</feature>
<feature type="coiled-coil region" evidence="8">
    <location>
        <begin position="87"/>
        <end position="114"/>
    </location>
</feature>
<feature type="domain" description="Polyphosphate kinase N-terminal" evidence="10">
    <location>
        <begin position="23"/>
        <end position="126"/>
    </location>
</feature>
<comment type="cofactor">
    <cofactor evidence="6">
        <name>Mg(2+)</name>
        <dbReference type="ChEBI" id="CHEBI:18420"/>
    </cofactor>
</comment>
<evidence type="ECO:0000256" key="7">
    <source>
        <dbReference type="RuleBase" id="RU003800"/>
    </source>
</evidence>
<feature type="binding site" evidence="6">
    <location>
        <position position="485"/>
    </location>
    <ligand>
        <name>ATP</name>
        <dbReference type="ChEBI" id="CHEBI:30616"/>
    </ligand>
</feature>
<dbReference type="PANTHER" id="PTHR30218">
    <property type="entry name" value="POLYPHOSPHATE KINASE"/>
    <property type="match status" value="1"/>
</dbReference>
<keyword evidence="8" id="KW-0175">Coiled coil</keyword>
<dbReference type="Proteomes" id="UP000825483">
    <property type="component" value="Unassembled WGS sequence"/>
</dbReference>
<dbReference type="SUPFAM" id="SSF140356">
    <property type="entry name" value="PPK N-terminal domain-like"/>
    <property type="match status" value="1"/>
</dbReference>
<organism evidence="13 14">
    <name type="scientific">Prevotella lacticifex</name>
    <dbReference type="NCBI Taxonomy" id="2854755"/>
    <lineage>
        <taxon>Bacteria</taxon>
        <taxon>Pseudomonadati</taxon>
        <taxon>Bacteroidota</taxon>
        <taxon>Bacteroidia</taxon>
        <taxon>Bacteroidales</taxon>
        <taxon>Prevotellaceae</taxon>
        <taxon>Prevotella</taxon>
    </lineage>
</organism>
<dbReference type="NCBIfam" id="NF003925">
    <property type="entry name" value="PRK05443.3-3"/>
    <property type="match status" value="1"/>
</dbReference>
<name>A0A9R1CVZ6_9BACT</name>
<dbReference type="GO" id="GO:0006799">
    <property type="term" value="P:polyphosphate biosynthetic process"/>
    <property type="evidence" value="ECO:0007669"/>
    <property type="project" value="UniProtKB-UniRule"/>
</dbReference>
<keyword evidence="14" id="KW-1185">Reference proteome</keyword>
<feature type="domain" description="Polyphosphate kinase middle" evidence="9">
    <location>
        <begin position="135"/>
        <end position="326"/>
    </location>
</feature>
<dbReference type="Gene3D" id="3.30.870.10">
    <property type="entry name" value="Endonuclease Chain A"/>
    <property type="match status" value="2"/>
</dbReference>
<dbReference type="Gene3D" id="3.30.1840.10">
    <property type="entry name" value="Polyphosphate kinase middle domain"/>
    <property type="match status" value="1"/>
</dbReference>
<evidence type="ECO:0000259" key="11">
    <source>
        <dbReference type="Pfam" id="PF13090"/>
    </source>
</evidence>
<evidence type="ECO:0000259" key="10">
    <source>
        <dbReference type="Pfam" id="PF13089"/>
    </source>
</evidence>
<dbReference type="GeneID" id="72468181"/>
<evidence type="ECO:0000259" key="12">
    <source>
        <dbReference type="Pfam" id="PF17941"/>
    </source>
</evidence>
<keyword evidence="6" id="KW-0460">Magnesium</keyword>
<feature type="binding site" evidence="6">
    <location>
        <position position="426"/>
    </location>
    <ligand>
        <name>Mg(2+)</name>
        <dbReference type="ChEBI" id="CHEBI:18420"/>
    </ligand>
</feature>
<evidence type="ECO:0000259" key="9">
    <source>
        <dbReference type="Pfam" id="PF02503"/>
    </source>
</evidence>
<dbReference type="GO" id="GO:0008976">
    <property type="term" value="F:polyphosphate kinase activity"/>
    <property type="evidence" value="ECO:0007669"/>
    <property type="project" value="UniProtKB-UniRule"/>
</dbReference>
<comment type="caution">
    <text evidence="13">The sequence shown here is derived from an EMBL/GenBank/DDBJ whole genome shotgun (WGS) entry which is preliminary data.</text>
</comment>
<protein>
    <recommendedName>
        <fullName evidence="6 7">Polyphosphate kinase</fullName>
        <ecNumber evidence="6 7">2.7.4.1</ecNumber>
    </recommendedName>
    <alternativeName>
        <fullName evidence="6">ATP-polyphosphate phosphotransferase</fullName>
    </alternativeName>
    <alternativeName>
        <fullName evidence="6">Polyphosphoric acid kinase</fullName>
    </alternativeName>
</protein>
<dbReference type="SUPFAM" id="SSF56024">
    <property type="entry name" value="Phospholipase D/nuclease"/>
    <property type="match status" value="2"/>
</dbReference>
<gene>
    <name evidence="6 13" type="primary">ppk</name>
    <name evidence="13" type="ORF">PRLR5076_01250</name>
</gene>
<dbReference type="RefSeq" id="WP_223927554.1">
    <property type="nucleotide sequence ID" value="NZ_BPTU01000003.1"/>
</dbReference>